<dbReference type="PANTHER" id="PTHR30146:SF109">
    <property type="entry name" value="HTH-TYPE TRANSCRIPTIONAL REGULATOR GALS"/>
    <property type="match status" value="1"/>
</dbReference>
<dbReference type="PROSITE" id="PS50932">
    <property type="entry name" value="HTH_LACI_2"/>
    <property type="match status" value="1"/>
</dbReference>
<accession>A0ABS2H1T6</accession>
<dbReference type="RefSeq" id="WP_204785365.1">
    <property type="nucleotide sequence ID" value="NZ_CALVGD010000026.1"/>
</dbReference>
<dbReference type="InterPro" id="IPR010982">
    <property type="entry name" value="Lambda_DNA-bd_dom_sf"/>
</dbReference>
<evidence type="ECO:0000313" key="5">
    <source>
        <dbReference type="EMBL" id="MBM6941109.1"/>
    </source>
</evidence>
<dbReference type="CDD" id="cd01392">
    <property type="entry name" value="HTH_LacI"/>
    <property type="match status" value="1"/>
</dbReference>
<evidence type="ECO:0000256" key="2">
    <source>
        <dbReference type="ARBA" id="ARBA00023125"/>
    </source>
</evidence>
<dbReference type="Pfam" id="PF00532">
    <property type="entry name" value="Peripla_BP_1"/>
    <property type="match status" value="1"/>
</dbReference>
<evidence type="ECO:0000256" key="1">
    <source>
        <dbReference type="ARBA" id="ARBA00023015"/>
    </source>
</evidence>
<dbReference type="InterPro" id="IPR000843">
    <property type="entry name" value="HTH_LacI"/>
</dbReference>
<gene>
    <name evidence="5" type="ORF">H5975_06470</name>
</gene>
<evidence type="ECO:0000256" key="3">
    <source>
        <dbReference type="ARBA" id="ARBA00023163"/>
    </source>
</evidence>
<protein>
    <submittedName>
        <fullName evidence="5">LacI family DNA-binding transcriptional regulator</fullName>
    </submittedName>
</protein>
<proteinExistence type="predicted"/>
<dbReference type="Proteomes" id="UP000785625">
    <property type="component" value="Unassembled WGS sequence"/>
</dbReference>
<comment type="caution">
    <text evidence="5">The sequence shown here is derived from an EMBL/GenBank/DDBJ whole genome shotgun (WGS) entry which is preliminary data.</text>
</comment>
<dbReference type="InterPro" id="IPR028082">
    <property type="entry name" value="Peripla_BP_I"/>
</dbReference>
<dbReference type="Gene3D" id="3.40.50.2300">
    <property type="match status" value="2"/>
</dbReference>
<dbReference type="Gene3D" id="1.10.260.40">
    <property type="entry name" value="lambda repressor-like DNA-binding domains"/>
    <property type="match status" value="1"/>
</dbReference>
<keyword evidence="6" id="KW-1185">Reference proteome</keyword>
<dbReference type="SUPFAM" id="SSF53822">
    <property type="entry name" value="Periplasmic binding protein-like I"/>
    <property type="match status" value="1"/>
</dbReference>
<evidence type="ECO:0000313" key="6">
    <source>
        <dbReference type="Proteomes" id="UP000785625"/>
    </source>
</evidence>
<dbReference type="PANTHER" id="PTHR30146">
    <property type="entry name" value="LACI-RELATED TRANSCRIPTIONAL REPRESSOR"/>
    <property type="match status" value="1"/>
</dbReference>
<keyword evidence="3" id="KW-0804">Transcription</keyword>
<dbReference type="GO" id="GO:0003677">
    <property type="term" value="F:DNA binding"/>
    <property type="evidence" value="ECO:0007669"/>
    <property type="project" value="UniProtKB-KW"/>
</dbReference>
<keyword evidence="2 5" id="KW-0238">DNA-binding</keyword>
<dbReference type="EMBL" id="JACJKU010000067">
    <property type="protein sequence ID" value="MBM6941109.1"/>
    <property type="molecule type" value="Genomic_DNA"/>
</dbReference>
<dbReference type="InterPro" id="IPR001761">
    <property type="entry name" value="Peripla_BP/Lac1_sug-bd_dom"/>
</dbReference>
<organism evidence="5 6">
    <name type="scientific">Limosilactobacillus coleohominis</name>
    <dbReference type="NCBI Taxonomy" id="181675"/>
    <lineage>
        <taxon>Bacteria</taxon>
        <taxon>Bacillati</taxon>
        <taxon>Bacillota</taxon>
        <taxon>Bacilli</taxon>
        <taxon>Lactobacillales</taxon>
        <taxon>Lactobacillaceae</taxon>
        <taxon>Limosilactobacillus</taxon>
    </lineage>
</organism>
<dbReference type="Pfam" id="PF00356">
    <property type="entry name" value="LacI"/>
    <property type="match status" value="1"/>
</dbReference>
<reference evidence="5 6" key="1">
    <citation type="journal article" date="2021" name="Sci. Rep.">
        <title>The distribution of antibiotic resistance genes in chicken gut microbiota commensals.</title>
        <authorList>
            <person name="Juricova H."/>
            <person name="Matiasovicova J."/>
            <person name="Kubasova T."/>
            <person name="Cejkova D."/>
            <person name="Rychlik I."/>
        </authorList>
    </citation>
    <scope>NUCLEOTIDE SEQUENCE [LARGE SCALE GENOMIC DNA]</scope>
    <source>
        <strain evidence="5 6">An574</strain>
    </source>
</reference>
<keyword evidence="1" id="KW-0805">Transcription regulation</keyword>
<dbReference type="SUPFAM" id="SSF47413">
    <property type="entry name" value="lambda repressor-like DNA-binding domains"/>
    <property type="match status" value="1"/>
</dbReference>
<feature type="domain" description="HTH lacI-type" evidence="4">
    <location>
        <begin position="2"/>
        <end position="56"/>
    </location>
</feature>
<evidence type="ECO:0000259" key="4">
    <source>
        <dbReference type="PROSITE" id="PS50932"/>
    </source>
</evidence>
<sequence>MVTIRTIAQQAGVSTSTASRALNNNPRISEKTRARVKQIADELGYRPNFSARNLSRGEANIIGVVFPLPSSAAQPANPFHIEIMWGIGKAIRKMNYEMMVAMGTSEKDLVNQVAAMAQQAKVHHFVLLYSRPNDPVINYLRDHHLSYVIVGHPFSDQDRFVDNDNVAVGQAATDQLYLNHGVTAPAFIQSSQRQTFEKDRLQGYQKSVQVHSGQPLIVDASDDLNLMDWLRQHPRVDSLVFADDVIYLRYARQLKLVDLPIACFNNSQWIKVVFNDKNVIDLQPQLLGSKAVELLFEKDIHQNHIYVPYKMD</sequence>
<dbReference type="SMART" id="SM00354">
    <property type="entry name" value="HTH_LACI"/>
    <property type="match status" value="1"/>
</dbReference>
<name>A0ABS2H1T6_9LACO</name>